<dbReference type="SUPFAM" id="SSF53383">
    <property type="entry name" value="PLP-dependent transferases"/>
    <property type="match status" value="1"/>
</dbReference>
<reference evidence="4 5" key="1">
    <citation type="submission" date="2019-04" db="EMBL/GenBank/DDBJ databases">
        <title>Genome sequencing of Clostridium botulinum Groups I-IV and Clostridium butyricum.</title>
        <authorList>
            <person name="Brunt J."/>
            <person name="Van Vliet A.H.M."/>
            <person name="Stringer S.C."/>
            <person name="Carter A.T."/>
            <person name="Peck M.W."/>
        </authorList>
    </citation>
    <scope>NUCLEOTIDE SEQUENCE [LARGE SCALE GENOMIC DNA]</scope>
    <source>
        <strain evidence="4 5">IFR 15/034</strain>
    </source>
</reference>
<evidence type="ECO:0000256" key="1">
    <source>
        <dbReference type="PIRSR" id="PIRSR000390-1"/>
    </source>
</evidence>
<dbReference type="FunFam" id="3.90.1150.10:FF:000092">
    <property type="entry name" value="Capsular polysaccharide biosynthesis protein"/>
    <property type="match status" value="1"/>
</dbReference>
<evidence type="ECO:0000313" key="4">
    <source>
        <dbReference type="EMBL" id="NFI20190.1"/>
    </source>
</evidence>
<evidence type="ECO:0000256" key="2">
    <source>
        <dbReference type="PIRSR" id="PIRSR000390-2"/>
    </source>
</evidence>
<dbReference type="EMBL" id="SWRJ01000001">
    <property type="protein sequence ID" value="NFI20190.1"/>
    <property type="molecule type" value="Genomic_DNA"/>
</dbReference>
<accession>A0AA43Y502</accession>
<protein>
    <submittedName>
        <fullName evidence="4">DegT/DnrJ/EryC1/StrS aminotransferase family protein</fullName>
    </submittedName>
</protein>
<dbReference type="InterPro" id="IPR015422">
    <property type="entry name" value="PyrdxlP-dep_Trfase_small"/>
</dbReference>
<dbReference type="InterPro" id="IPR015421">
    <property type="entry name" value="PyrdxlP-dep_Trfase_major"/>
</dbReference>
<dbReference type="FunFam" id="3.40.640.10:FF:000077">
    <property type="entry name" value="Spore coat polysaccharide biosynthesis protein spsC"/>
    <property type="match status" value="1"/>
</dbReference>
<dbReference type="AlphaFoldDB" id="A0AA43Y502"/>
<feature type="modified residue" description="N6-(pyridoxal phosphate)lysine" evidence="2">
    <location>
        <position position="185"/>
    </location>
</feature>
<dbReference type="Gene3D" id="3.40.640.10">
    <property type="entry name" value="Type I PLP-dependent aspartate aminotransferase-like (Major domain)"/>
    <property type="match status" value="1"/>
</dbReference>
<evidence type="ECO:0000313" key="5">
    <source>
        <dbReference type="Proteomes" id="UP000482543"/>
    </source>
</evidence>
<gene>
    <name evidence="4" type="ORF">FC964_02125</name>
</gene>
<dbReference type="CDD" id="cd00616">
    <property type="entry name" value="AHBA_syn"/>
    <property type="match status" value="1"/>
</dbReference>
<dbReference type="PIRSF" id="PIRSF000390">
    <property type="entry name" value="PLP_StrS"/>
    <property type="match status" value="1"/>
</dbReference>
<dbReference type="Gene3D" id="3.90.1150.10">
    <property type="entry name" value="Aspartate Aminotransferase, domain 1"/>
    <property type="match status" value="1"/>
</dbReference>
<comment type="caution">
    <text evidence="4">The sequence shown here is derived from an EMBL/GenBank/DDBJ whole genome shotgun (WGS) entry which is preliminary data.</text>
</comment>
<dbReference type="GO" id="GO:0008483">
    <property type="term" value="F:transaminase activity"/>
    <property type="evidence" value="ECO:0007669"/>
    <property type="project" value="UniProtKB-KW"/>
</dbReference>
<dbReference type="Proteomes" id="UP000482543">
    <property type="component" value="Unassembled WGS sequence"/>
</dbReference>
<sequence>MKKIPFSPPDITEREIDAVVEVLKSGWITSGPKTQQFENNLAEYCDTNKSVAVSSASAGLELVLKDFDIKEGDEVITTPYTYTATASVCLHRGIKPKFVDVAKDSFLIDIEKLADAITPKTKAIYTVDFGGVPVDYDAIKEVLKAKDREDIILVSDSAHSLGAIYKGKKVGGQVDFHVFSFHAVKNLTTAEGGAITFANNNFKGREDLHKDFKLQSLHGQSKDALSKMKAGAWEYDIVTDGHKCNMTDMGSAIGLVQLTRYEEMLRKREAIFDTYTKVLAEKGWAIIPFKKDETKETSYHLYPLRIKGFGEAERNEVIKMLAEKDIATNVHFKPLPMFTLYKNLGYNIEDYPNAYAQYANEISLPVYSTLSLEDAEYVAKELVAAVEKVMK</sequence>
<dbReference type="Pfam" id="PF01041">
    <property type="entry name" value="DegT_DnrJ_EryC1"/>
    <property type="match status" value="1"/>
</dbReference>
<keyword evidence="2 3" id="KW-0663">Pyridoxal phosphate</keyword>
<name>A0AA43Y502_CLOBO</name>
<keyword evidence="4" id="KW-0032">Aminotransferase</keyword>
<proteinExistence type="inferred from homology"/>
<organism evidence="4 5">
    <name type="scientific">Clostridium botulinum</name>
    <dbReference type="NCBI Taxonomy" id="1491"/>
    <lineage>
        <taxon>Bacteria</taxon>
        <taxon>Bacillati</taxon>
        <taxon>Bacillota</taxon>
        <taxon>Clostridia</taxon>
        <taxon>Eubacteriales</taxon>
        <taxon>Clostridiaceae</taxon>
        <taxon>Clostridium</taxon>
    </lineage>
</organism>
<keyword evidence="4" id="KW-0808">Transferase</keyword>
<evidence type="ECO:0000256" key="3">
    <source>
        <dbReference type="RuleBase" id="RU004508"/>
    </source>
</evidence>
<dbReference type="InterPro" id="IPR000653">
    <property type="entry name" value="DegT/StrS_aminotransferase"/>
</dbReference>
<dbReference type="PANTHER" id="PTHR30244:SF34">
    <property type="entry name" value="DTDP-4-AMINO-4,6-DIDEOXYGALACTOSE TRANSAMINASE"/>
    <property type="match status" value="1"/>
</dbReference>
<comment type="similarity">
    <text evidence="3">Belongs to the DegT/DnrJ/EryC1 family.</text>
</comment>
<dbReference type="GO" id="GO:0000271">
    <property type="term" value="P:polysaccharide biosynthetic process"/>
    <property type="evidence" value="ECO:0007669"/>
    <property type="project" value="TreeGrafter"/>
</dbReference>
<dbReference type="GO" id="GO:0030170">
    <property type="term" value="F:pyridoxal phosphate binding"/>
    <property type="evidence" value="ECO:0007669"/>
    <property type="project" value="TreeGrafter"/>
</dbReference>
<dbReference type="InterPro" id="IPR015424">
    <property type="entry name" value="PyrdxlP-dep_Trfase"/>
</dbReference>
<dbReference type="PANTHER" id="PTHR30244">
    <property type="entry name" value="TRANSAMINASE"/>
    <property type="match status" value="1"/>
</dbReference>
<feature type="active site" description="Proton acceptor" evidence="1">
    <location>
        <position position="185"/>
    </location>
</feature>